<keyword evidence="6" id="KW-0050">Antiport</keyword>
<keyword evidence="16" id="KW-1185">Reference proteome</keyword>
<dbReference type="GO" id="GO:0015297">
    <property type="term" value="F:antiporter activity"/>
    <property type="evidence" value="ECO:0007669"/>
    <property type="project" value="UniProtKB-KW"/>
</dbReference>
<sequence>MSYRVSKSRVITEIKECLVLAIPLAGAQLSQGATTFVDTVMMGSLGSQIIAAGALGASIFHILMYIGSGIVSSVSPLVAEAYGAGRAEQVSRVVRQGLLLSLILAVPTTMLIWNGGTLLLLFGQEPKTVALAEEYLKAIAWGYLPGLGFAVLRSFVSALSKPRPVIAIVICGTSINIVGNYILMFGKYGFPALGLAGIGYASAFSFWAMFAALAVYILNHPQLRIYHAFSKVHQFESKVFWELVRVGIPIGVLAGVEGGFFTCVTFLMGQLGTVTLAAHQIAFQTAILTFMIPLGLSIATTVRVGQLVGQENSQGARLAGFVGIGMAAAFMAVMGILFWVVPERIVALYIDTTDSKNAAVVSLAKQLLGVAAMFQIADGIQVAAAGALRGLKDTRIPLLIGALAYWGIGLTCGYTLGLLLGFGGVGLWWGFVIGLASAAIILTWRFSTIEIQQQIKIGQFIN</sequence>
<comment type="subcellular location">
    <subcellularLocation>
        <location evidence="2">Cell membrane</location>
        <topology evidence="2">Multi-pass membrane protein</topology>
    </subcellularLocation>
</comment>
<evidence type="ECO:0000256" key="13">
    <source>
        <dbReference type="SAM" id="Phobius"/>
    </source>
</evidence>
<evidence type="ECO:0000256" key="4">
    <source>
        <dbReference type="ARBA" id="ARBA00020268"/>
    </source>
</evidence>
<feature type="transmembrane region" description="Helical" evidence="13">
    <location>
        <begin position="281"/>
        <end position="304"/>
    </location>
</feature>
<feature type="transmembrane region" description="Helical" evidence="13">
    <location>
        <begin position="48"/>
        <end position="78"/>
    </location>
</feature>
<evidence type="ECO:0000256" key="3">
    <source>
        <dbReference type="ARBA" id="ARBA00010199"/>
    </source>
</evidence>
<dbReference type="GO" id="GO:0042910">
    <property type="term" value="F:xenobiotic transmembrane transporter activity"/>
    <property type="evidence" value="ECO:0007669"/>
    <property type="project" value="InterPro"/>
</dbReference>
<keyword evidence="5" id="KW-0813">Transport</keyword>
<comment type="similarity">
    <text evidence="3">Belongs to the multi antimicrobial extrusion (MATE) (TC 2.A.66.1) family.</text>
</comment>
<dbReference type="GO" id="GO:0005886">
    <property type="term" value="C:plasma membrane"/>
    <property type="evidence" value="ECO:0007669"/>
    <property type="project" value="UniProtKB-SubCell"/>
</dbReference>
<evidence type="ECO:0000256" key="5">
    <source>
        <dbReference type="ARBA" id="ARBA00022448"/>
    </source>
</evidence>
<proteinExistence type="inferred from homology"/>
<evidence type="ECO:0000256" key="2">
    <source>
        <dbReference type="ARBA" id="ARBA00004651"/>
    </source>
</evidence>
<feature type="transmembrane region" description="Helical" evidence="13">
    <location>
        <begin position="98"/>
        <end position="123"/>
    </location>
</feature>
<dbReference type="AlphaFoldDB" id="A0A0C1RIL7"/>
<evidence type="ECO:0000256" key="7">
    <source>
        <dbReference type="ARBA" id="ARBA00022475"/>
    </source>
</evidence>
<evidence type="ECO:0000256" key="1">
    <source>
        <dbReference type="ARBA" id="ARBA00003408"/>
    </source>
</evidence>
<protein>
    <recommendedName>
        <fullName evidence="4">Probable multidrug resistance protein NorM</fullName>
    </recommendedName>
    <alternativeName>
        <fullName evidence="12">Multidrug-efflux transporter</fullName>
    </alternativeName>
</protein>
<keyword evidence="11 13" id="KW-0472">Membrane</keyword>
<reference evidence="15" key="1">
    <citation type="journal article" date="2015" name="Genome Announc.">
        <title>Draft Genome Sequence of Tolypothrix boutellei Strain VB521301.</title>
        <authorList>
            <person name="Chandrababunaidu M.M."/>
            <person name="Singh D."/>
            <person name="Sen D."/>
            <person name="Bhan S."/>
            <person name="Das S."/>
            <person name="Gupta A."/>
            <person name="Adhikary S.P."/>
            <person name="Tripathy S."/>
        </authorList>
    </citation>
    <scope>NUCLEOTIDE SEQUENCE</scope>
    <source>
        <strain evidence="15">VB521301</strain>
    </source>
</reference>
<evidence type="ECO:0000313" key="14">
    <source>
        <dbReference type="EMBL" id="KAF3884717.1"/>
    </source>
</evidence>
<keyword evidence="9 13" id="KW-1133">Transmembrane helix</keyword>
<feature type="transmembrane region" description="Helical" evidence="13">
    <location>
        <begin position="164"/>
        <end position="183"/>
    </location>
</feature>
<keyword evidence="7" id="KW-1003">Cell membrane</keyword>
<dbReference type="RefSeq" id="WP_038075482.1">
    <property type="nucleotide sequence ID" value="NZ_JHEG04000001.1"/>
</dbReference>
<dbReference type="PIRSF" id="PIRSF006603">
    <property type="entry name" value="DinF"/>
    <property type="match status" value="1"/>
</dbReference>
<feature type="transmembrane region" description="Helical" evidence="13">
    <location>
        <begin position="195"/>
        <end position="218"/>
    </location>
</feature>
<dbReference type="OrthoDB" id="9780160at2"/>
<evidence type="ECO:0000256" key="8">
    <source>
        <dbReference type="ARBA" id="ARBA00022692"/>
    </source>
</evidence>
<gene>
    <name evidence="15" type="ORF">DA73_0213510</name>
    <name evidence="14" type="ORF">DA73_0400003950</name>
</gene>
<feature type="transmembrane region" description="Helical" evidence="13">
    <location>
        <begin position="398"/>
        <end position="420"/>
    </location>
</feature>
<keyword evidence="10" id="KW-0406">Ion transport</keyword>
<organism evidence="15">
    <name type="scientific">Tolypothrix bouteillei VB521301</name>
    <dbReference type="NCBI Taxonomy" id="1479485"/>
    <lineage>
        <taxon>Bacteria</taxon>
        <taxon>Bacillati</taxon>
        <taxon>Cyanobacteriota</taxon>
        <taxon>Cyanophyceae</taxon>
        <taxon>Nostocales</taxon>
        <taxon>Tolypothrichaceae</taxon>
        <taxon>Tolypothrix</taxon>
    </lineage>
</organism>
<comment type="caution">
    <text evidence="15">The sequence shown here is derived from an EMBL/GenBank/DDBJ whole genome shotgun (WGS) entry which is preliminary data.</text>
</comment>
<evidence type="ECO:0000313" key="16">
    <source>
        <dbReference type="Proteomes" id="UP000029738"/>
    </source>
</evidence>
<comment type="function">
    <text evidence="1">Multidrug efflux pump.</text>
</comment>
<dbReference type="GO" id="GO:0006811">
    <property type="term" value="P:monoatomic ion transport"/>
    <property type="evidence" value="ECO:0007669"/>
    <property type="project" value="UniProtKB-KW"/>
</dbReference>
<feature type="transmembrane region" description="Helical" evidence="13">
    <location>
        <begin position="426"/>
        <end position="446"/>
    </location>
</feature>
<accession>A0A0C1RIL7</accession>
<dbReference type="InterPro" id="IPR048279">
    <property type="entry name" value="MdtK-like"/>
</dbReference>
<feature type="transmembrane region" description="Helical" evidence="13">
    <location>
        <begin position="239"/>
        <end position="269"/>
    </location>
</feature>
<feature type="transmembrane region" description="Helical" evidence="13">
    <location>
        <begin position="316"/>
        <end position="339"/>
    </location>
</feature>
<evidence type="ECO:0000256" key="12">
    <source>
        <dbReference type="ARBA" id="ARBA00031636"/>
    </source>
</evidence>
<reference evidence="14" key="2">
    <citation type="submission" date="2019-11" db="EMBL/GenBank/DDBJ databases">
        <title>Improved Assembly of Tolypothrix boutellei genome.</title>
        <authorList>
            <person name="Sarangi A.N."/>
            <person name="Mukherjee M."/>
            <person name="Ghosh S."/>
            <person name="Singh D."/>
            <person name="Das A."/>
            <person name="Kant S."/>
            <person name="Prusty A."/>
            <person name="Tripathy S."/>
        </authorList>
    </citation>
    <scope>NUCLEOTIDE SEQUENCE</scope>
    <source>
        <strain evidence="14">VB521301</strain>
    </source>
</reference>
<dbReference type="InterPro" id="IPR050222">
    <property type="entry name" value="MATE_MdtK"/>
</dbReference>
<dbReference type="NCBIfam" id="TIGR00797">
    <property type="entry name" value="matE"/>
    <property type="match status" value="1"/>
</dbReference>
<dbReference type="Proteomes" id="UP000029738">
    <property type="component" value="Unassembled WGS sequence"/>
</dbReference>
<keyword evidence="8 13" id="KW-0812">Transmembrane</keyword>
<dbReference type="Pfam" id="PF01554">
    <property type="entry name" value="MatE"/>
    <property type="match status" value="2"/>
</dbReference>
<dbReference type="PANTHER" id="PTHR43298:SF2">
    <property type="entry name" value="FMN_FAD EXPORTER YEEO-RELATED"/>
    <property type="match status" value="1"/>
</dbReference>
<dbReference type="InterPro" id="IPR002528">
    <property type="entry name" value="MATE_fam"/>
</dbReference>
<evidence type="ECO:0000313" key="15">
    <source>
        <dbReference type="EMBL" id="KIE11825.1"/>
    </source>
</evidence>
<evidence type="ECO:0000256" key="10">
    <source>
        <dbReference type="ARBA" id="ARBA00023065"/>
    </source>
</evidence>
<dbReference type="CDD" id="cd13131">
    <property type="entry name" value="MATE_NorM_like"/>
    <property type="match status" value="1"/>
</dbReference>
<dbReference type="EMBL" id="JHEG02000040">
    <property type="protein sequence ID" value="KIE11825.1"/>
    <property type="molecule type" value="Genomic_DNA"/>
</dbReference>
<name>A0A0C1RIL7_9CYAN</name>
<dbReference type="STRING" id="1479485.DA73_0213510"/>
<evidence type="ECO:0000256" key="6">
    <source>
        <dbReference type="ARBA" id="ARBA00022449"/>
    </source>
</evidence>
<dbReference type="EMBL" id="JHEG04000001">
    <property type="protein sequence ID" value="KAF3884717.1"/>
    <property type="molecule type" value="Genomic_DNA"/>
</dbReference>
<feature type="transmembrane region" description="Helical" evidence="13">
    <location>
        <begin position="135"/>
        <end position="152"/>
    </location>
</feature>
<evidence type="ECO:0000256" key="11">
    <source>
        <dbReference type="ARBA" id="ARBA00023136"/>
    </source>
</evidence>
<evidence type="ECO:0000256" key="9">
    <source>
        <dbReference type="ARBA" id="ARBA00022989"/>
    </source>
</evidence>
<dbReference type="PANTHER" id="PTHR43298">
    <property type="entry name" value="MULTIDRUG RESISTANCE PROTEIN NORM-RELATED"/>
    <property type="match status" value="1"/>
</dbReference>